<feature type="coiled-coil region" evidence="1">
    <location>
        <begin position="222"/>
        <end position="264"/>
    </location>
</feature>
<proteinExistence type="predicted"/>
<dbReference type="AlphaFoldDB" id="A0AAW0YD92"/>
<reference evidence="4 5" key="1">
    <citation type="journal article" date="2024" name="BMC Genomics">
        <title>Genome assembly of redclaw crayfish (Cherax quadricarinatus) provides insights into its immune adaptation and hypoxia tolerance.</title>
        <authorList>
            <person name="Liu Z."/>
            <person name="Zheng J."/>
            <person name="Li H."/>
            <person name="Fang K."/>
            <person name="Wang S."/>
            <person name="He J."/>
            <person name="Zhou D."/>
            <person name="Weng S."/>
            <person name="Chi M."/>
            <person name="Gu Z."/>
            <person name="He J."/>
            <person name="Li F."/>
            <person name="Wang M."/>
        </authorList>
    </citation>
    <scope>NUCLEOTIDE SEQUENCE [LARGE SCALE GENOMIC DNA]</scope>
    <source>
        <strain evidence="4">ZL_2023a</strain>
    </source>
</reference>
<feature type="compositionally biased region" description="Basic residues" evidence="2">
    <location>
        <begin position="181"/>
        <end position="191"/>
    </location>
</feature>
<dbReference type="EMBL" id="JARKIK010000001">
    <property type="protein sequence ID" value="KAK8754502.1"/>
    <property type="molecule type" value="Genomic_DNA"/>
</dbReference>
<sequence length="272" mass="30956">MSNNSADELPGMQLTSREDDMNNDLPSLLEGVDLTQYDNNALVRFLDIEIPPEDTSKLLDTCINYTDLLPPANTSYNPLETNIQSNYLTEPNVLDVESLPLFQPDTPNLHQNLHQSQLIDHLVSECVAPAAGPPQVCVNAGINQVVTPTTVSTLATCVSQVRTKTNKQRRKQDAADAPKIKAQRKRRPRKPKVYEREDPFEDPAEERRRLNAINAKKNRDYKKKALQELDEKVQAVTQEKDKLEKEVEELKQREQQLREELASRYGVILPYL</sequence>
<dbReference type="InterPro" id="IPR004827">
    <property type="entry name" value="bZIP"/>
</dbReference>
<accession>A0AAW0YD92</accession>
<feature type="region of interest" description="Disordered" evidence="2">
    <location>
        <begin position="162"/>
        <end position="206"/>
    </location>
</feature>
<protein>
    <recommendedName>
        <fullName evidence="3">BZIP domain-containing protein</fullName>
    </recommendedName>
</protein>
<keyword evidence="1" id="KW-0175">Coiled coil</keyword>
<dbReference type="GO" id="GO:0003700">
    <property type="term" value="F:DNA-binding transcription factor activity"/>
    <property type="evidence" value="ECO:0007669"/>
    <property type="project" value="InterPro"/>
</dbReference>
<dbReference type="Proteomes" id="UP001445076">
    <property type="component" value="Unassembled WGS sequence"/>
</dbReference>
<evidence type="ECO:0000313" key="4">
    <source>
        <dbReference type="EMBL" id="KAK8754502.1"/>
    </source>
</evidence>
<feature type="domain" description="BZIP" evidence="3">
    <location>
        <begin position="201"/>
        <end position="264"/>
    </location>
</feature>
<evidence type="ECO:0000259" key="3">
    <source>
        <dbReference type="PROSITE" id="PS50217"/>
    </source>
</evidence>
<keyword evidence="5" id="KW-1185">Reference proteome</keyword>
<evidence type="ECO:0000256" key="1">
    <source>
        <dbReference type="SAM" id="Coils"/>
    </source>
</evidence>
<comment type="caution">
    <text evidence="4">The sequence shown here is derived from an EMBL/GenBank/DDBJ whole genome shotgun (WGS) entry which is preliminary data.</text>
</comment>
<feature type="region of interest" description="Disordered" evidence="2">
    <location>
        <begin position="1"/>
        <end position="22"/>
    </location>
</feature>
<organism evidence="4 5">
    <name type="scientific">Cherax quadricarinatus</name>
    <name type="common">Australian red claw crayfish</name>
    <dbReference type="NCBI Taxonomy" id="27406"/>
    <lineage>
        <taxon>Eukaryota</taxon>
        <taxon>Metazoa</taxon>
        <taxon>Ecdysozoa</taxon>
        <taxon>Arthropoda</taxon>
        <taxon>Crustacea</taxon>
        <taxon>Multicrustacea</taxon>
        <taxon>Malacostraca</taxon>
        <taxon>Eumalacostraca</taxon>
        <taxon>Eucarida</taxon>
        <taxon>Decapoda</taxon>
        <taxon>Pleocyemata</taxon>
        <taxon>Astacidea</taxon>
        <taxon>Parastacoidea</taxon>
        <taxon>Parastacidae</taxon>
        <taxon>Cherax</taxon>
    </lineage>
</organism>
<dbReference type="Gene3D" id="1.20.5.170">
    <property type="match status" value="1"/>
</dbReference>
<evidence type="ECO:0000256" key="2">
    <source>
        <dbReference type="SAM" id="MobiDB-lite"/>
    </source>
</evidence>
<dbReference type="PROSITE" id="PS50217">
    <property type="entry name" value="BZIP"/>
    <property type="match status" value="1"/>
</dbReference>
<name>A0AAW0YD92_CHEQU</name>
<gene>
    <name evidence="4" type="ORF">OTU49_016511</name>
</gene>
<evidence type="ECO:0000313" key="5">
    <source>
        <dbReference type="Proteomes" id="UP001445076"/>
    </source>
</evidence>